<keyword evidence="1" id="KW-1133">Transmembrane helix</keyword>
<sequence length="95" mass="10977">MVRGDWLGLSETTLSYTTIYTLSFIAKLAPLFLKIIYSTPLLQVIDNVLKLNVLLQLPALERAKEKKLTKMTLHQRQHLCLIQHLDQYSGRPWIA</sequence>
<dbReference type="AlphaFoldDB" id="A0A9P5XW07"/>
<keyword evidence="1" id="KW-0812">Transmembrane</keyword>
<comment type="caution">
    <text evidence="2">The sequence shown here is derived from an EMBL/GenBank/DDBJ whole genome shotgun (WGS) entry which is preliminary data.</text>
</comment>
<name>A0A9P5XW07_9AGAR</name>
<keyword evidence="1" id="KW-0472">Membrane</keyword>
<protein>
    <submittedName>
        <fullName evidence="2">Uncharacterized protein</fullName>
    </submittedName>
</protein>
<evidence type="ECO:0000313" key="3">
    <source>
        <dbReference type="Proteomes" id="UP000807353"/>
    </source>
</evidence>
<dbReference type="Proteomes" id="UP000807353">
    <property type="component" value="Unassembled WGS sequence"/>
</dbReference>
<evidence type="ECO:0000313" key="2">
    <source>
        <dbReference type="EMBL" id="KAF9457724.1"/>
    </source>
</evidence>
<organism evidence="2 3">
    <name type="scientific">Collybia nuda</name>
    <dbReference type="NCBI Taxonomy" id="64659"/>
    <lineage>
        <taxon>Eukaryota</taxon>
        <taxon>Fungi</taxon>
        <taxon>Dikarya</taxon>
        <taxon>Basidiomycota</taxon>
        <taxon>Agaricomycotina</taxon>
        <taxon>Agaricomycetes</taxon>
        <taxon>Agaricomycetidae</taxon>
        <taxon>Agaricales</taxon>
        <taxon>Tricholomatineae</taxon>
        <taxon>Clitocybaceae</taxon>
        <taxon>Collybia</taxon>
    </lineage>
</organism>
<dbReference type="EMBL" id="MU150360">
    <property type="protein sequence ID" value="KAF9457724.1"/>
    <property type="molecule type" value="Genomic_DNA"/>
</dbReference>
<accession>A0A9P5XW07</accession>
<keyword evidence="3" id="KW-1185">Reference proteome</keyword>
<gene>
    <name evidence="2" type="ORF">BDZ94DRAFT_191159</name>
</gene>
<evidence type="ECO:0000256" key="1">
    <source>
        <dbReference type="SAM" id="Phobius"/>
    </source>
</evidence>
<reference evidence="2" key="1">
    <citation type="submission" date="2020-11" db="EMBL/GenBank/DDBJ databases">
        <authorList>
            <consortium name="DOE Joint Genome Institute"/>
            <person name="Ahrendt S."/>
            <person name="Riley R."/>
            <person name="Andreopoulos W."/>
            <person name="Labutti K."/>
            <person name="Pangilinan J."/>
            <person name="Ruiz-Duenas F.J."/>
            <person name="Barrasa J.M."/>
            <person name="Sanchez-Garcia M."/>
            <person name="Camarero S."/>
            <person name="Miyauchi S."/>
            <person name="Serrano A."/>
            <person name="Linde D."/>
            <person name="Babiker R."/>
            <person name="Drula E."/>
            <person name="Ayuso-Fernandez I."/>
            <person name="Pacheco R."/>
            <person name="Padilla G."/>
            <person name="Ferreira P."/>
            <person name="Barriuso J."/>
            <person name="Kellner H."/>
            <person name="Castanera R."/>
            <person name="Alfaro M."/>
            <person name="Ramirez L."/>
            <person name="Pisabarro A.G."/>
            <person name="Kuo A."/>
            <person name="Tritt A."/>
            <person name="Lipzen A."/>
            <person name="He G."/>
            <person name="Yan M."/>
            <person name="Ng V."/>
            <person name="Cullen D."/>
            <person name="Martin F."/>
            <person name="Rosso M.-N."/>
            <person name="Henrissat B."/>
            <person name="Hibbett D."/>
            <person name="Martinez A.T."/>
            <person name="Grigoriev I.V."/>
        </authorList>
    </citation>
    <scope>NUCLEOTIDE SEQUENCE</scope>
    <source>
        <strain evidence="2">CBS 247.69</strain>
    </source>
</reference>
<feature type="transmembrane region" description="Helical" evidence="1">
    <location>
        <begin position="14"/>
        <end position="33"/>
    </location>
</feature>
<proteinExistence type="predicted"/>